<keyword evidence="1" id="KW-0812">Transmembrane</keyword>
<protein>
    <recommendedName>
        <fullName evidence="4">Retrotransposon Copia-like N-terminal domain-containing protein</fullName>
    </recommendedName>
</protein>
<dbReference type="AlphaFoldDB" id="A0A978V117"/>
<dbReference type="Proteomes" id="UP000813462">
    <property type="component" value="Unassembled WGS sequence"/>
</dbReference>
<proteinExistence type="predicted"/>
<sequence>MSETNSTNTHHPPSSTNPSSSLVYINVSAQAPLKLTADNYTAWHAQWYYLLISVLLTSLDPTIVNFIVLTASSREAWQNLATMYAKPSRGCLMSMRETLSKLTKDEKSISDYMQTIQSLVDSFTLTGDPLGQDEITFHILNGLGLEYKEIYAAI</sequence>
<keyword evidence="1" id="KW-1133">Transmembrane helix</keyword>
<reference evidence="2" key="1">
    <citation type="journal article" date="2021" name="Front. Plant Sci.">
        <title>Chromosome-Scale Genome Assembly for Chinese Sour Jujube and Insights Into Its Genome Evolution and Domestication Signature.</title>
        <authorList>
            <person name="Shen L.-Y."/>
            <person name="Luo H."/>
            <person name="Wang X.-L."/>
            <person name="Wang X.-M."/>
            <person name="Qiu X.-J."/>
            <person name="Liu H."/>
            <person name="Zhou S.-S."/>
            <person name="Jia K.-H."/>
            <person name="Nie S."/>
            <person name="Bao Y.-T."/>
            <person name="Zhang R.-G."/>
            <person name="Yun Q.-Z."/>
            <person name="Chai Y.-H."/>
            <person name="Lu J.-Y."/>
            <person name="Li Y."/>
            <person name="Zhao S.-W."/>
            <person name="Mao J.-F."/>
            <person name="Jia S.-G."/>
            <person name="Mao Y.-M."/>
        </authorList>
    </citation>
    <scope>NUCLEOTIDE SEQUENCE</scope>
    <source>
        <strain evidence="2">AT0</strain>
        <tissue evidence="2">Leaf</tissue>
    </source>
</reference>
<gene>
    <name evidence="2" type="ORF">FEM48_Zijuj08G0198300</name>
</gene>
<evidence type="ECO:0000313" key="2">
    <source>
        <dbReference type="EMBL" id="KAH7520933.1"/>
    </source>
</evidence>
<evidence type="ECO:0008006" key="4">
    <source>
        <dbReference type="Google" id="ProtNLM"/>
    </source>
</evidence>
<dbReference type="Pfam" id="PF14223">
    <property type="entry name" value="Retrotran_gag_2"/>
    <property type="match status" value="1"/>
</dbReference>
<dbReference type="EMBL" id="JAEACU010000008">
    <property type="protein sequence ID" value="KAH7520933.1"/>
    <property type="molecule type" value="Genomic_DNA"/>
</dbReference>
<dbReference type="PANTHER" id="PTHR47481">
    <property type="match status" value="1"/>
</dbReference>
<evidence type="ECO:0000256" key="1">
    <source>
        <dbReference type="SAM" id="Phobius"/>
    </source>
</evidence>
<feature type="transmembrane region" description="Helical" evidence="1">
    <location>
        <begin position="47"/>
        <end position="69"/>
    </location>
</feature>
<accession>A0A978V117</accession>
<evidence type="ECO:0000313" key="3">
    <source>
        <dbReference type="Proteomes" id="UP000813462"/>
    </source>
</evidence>
<comment type="caution">
    <text evidence="2">The sequence shown here is derived from an EMBL/GenBank/DDBJ whole genome shotgun (WGS) entry which is preliminary data.</text>
</comment>
<organism evidence="2 3">
    <name type="scientific">Ziziphus jujuba var. spinosa</name>
    <dbReference type="NCBI Taxonomy" id="714518"/>
    <lineage>
        <taxon>Eukaryota</taxon>
        <taxon>Viridiplantae</taxon>
        <taxon>Streptophyta</taxon>
        <taxon>Embryophyta</taxon>
        <taxon>Tracheophyta</taxon>
        <taxon>Spermatophyta</taxon>
        <taxon>Magnoliopsida</taxon>
        <taxon>eudicotyledons</taxon>
        <taxon>Gunneridae</taxon>
        <taxon>Pentapetalae</taxon>
        <taxon>rosids</taxon>
        <taxon>fabids</taxon>
        <taxon>Rosales</taxon>
        <taxon>Rhamnaceae</taxon>
        <taxon>Paliureae</taxon>
        <taxon>Ziziphus</taxon>
    </lineage>
</organism>
<name>A0A978V117_ZIZJJ</name>
<dbReference type="PANTHER" id="PTHR47481:SF34">
    <property type="entry name" value="CCHC-TYPE DOMAIN-CONTAINING PROTEIN"/>
    <property type="match status" value="1"/>
</dbReference>
<keyword evidence="1" id="KW-0472">Membrane</keyword>